<dbReference type="AlphaFoldDB" id="A0A951QRX1"/>
<accession>A0A951QRX1</accession>
<feature type="region of interest" description="Disordered" evidence="1">
    <location>
        <begin position="86"/>
        <end position="105"/>
    </location>
</feature>
<sequence>MSELTSQRLRYRTKIQRRKIATSTYTQPTLAGNSTQGFGLSSSSPSQSIASSQSHDISRISLRPQAKLTDVIQSNLSNDSNKIIQRADDDLPHPQPFPQGSPLSPFNLHLLPGSPLGGGVGYGMPLSPVLPELETDPRALYQPRIPDLGAGGGNDTPSSLPWGVGLQGRYGEDEKSIGAGVGFSF</sequence>
<dbReference type="EMBL" id="JAHHGZ010000043">
    <property type="protein sequence ID" value="MBW4671334.1"/>
    <property type="molecule type" value="Genomic_DNA"/>
</dbReference>
<comment type="caution">
    <text evidence="2">The sequence shown here is derived from an EMBL/GenBank/DDBJ whole genome shotgun (WGS) entry which is preliminary data.</text>
</comment>
<evidence type="ECO:0000256" key="1">
    <source>
        <dbReference type="SAM" id="MobiDB-lite"/>
    </source>
</evidence>
<name>A0A951QRX1_9CYAN</name>
<feature type="region of interest" description="Disordered" evidence="1">
    <location>
        <begin position="15"/>
        <end position="56"/>
    </location>
</feature>
<proteinExistence type="predicted"/>
<evidence type="ECO:0000313" key="3">
    <source>
        <dbReference type="Proteomes" id="UP000729701"/>
    </source>
</evidence>
<organism evidence="2 3">
    <name type="scientific">Cyanomargarita calcarea GSE-NOS-MK-12-04C</name>
    <dbReference type="NCBI Taxonomy" id="2839659"/>
    <lineage>
        <taxon>Bacteria</taxon>
        <taxon>Bacillati</taxon>
        <taxon>Cyanobacteriota</taxon>
        <taxon>Cyanophyceae</taxon>
        <taxon>Nostocales</taxon>
        <taxon>Cyanomargaritaceae</taxon>
        <taxon>Cyanomargarita</taxon>
    </lineage>
</organism>
<feature type="compositionally biased region" description="Low complexity" evidence="1">
    <location>
        <begin position="41"/>
        <end position="55"/>
    </location>
</feature>
<reference evidence="2" key="2">
    <citation type="journal article" date="2022" name="Microbiol. Resour. Announc.">
        <title>Metagenome Sequencing to Explore Phylogenomics of Terrestrial Cyanobacteria.</title>
        <authorList>
            <person name="Ward R.D."/>
            <person name="Stajich J.E."/>
            <person name="Johansen J.R."/>
            <person name="Huntemann M."/>
            <person name="Clum A."/>
            <person name="Foster B."/>
            <person name="Foster B."/>
            <person name="Roux S."/>
            <person name="Palaniappan K."/>
            <person name="Varghese N."/>
            <person name="Mukherjee S."/>
            <person name="Reddy T.B.K."/>
            <person name="Daum C."/>
            <person name="Copeland A."/>
            <person name="Chen I.A."/>
            <person name="Ivanova N.N."/>
            <person name="Kyrpides N.C."/>
            <person name="Shapiro N."/>
            <person name="Eloe-Fadrosh E.A."/>
            <person name="Pietrasiak N."/>
        </authorList>
    </citation>
    <scope>NUCLEOTIDE SEQUENCE</scope>
    <source>
        <strain evidence="2">GSE-NOS-MK-12-04C</strain>
    </source>
</reference>
<protein>
    <submittedName>
        <fullName evidence="2">Uncharacterized protein</fullName>
    </submittedName>
</protein>
<feature type="compositionally biased region" description="Polar residues" evidence="1">
    <location>
        <begin position="21"/>
        <end position="40"/>
    </location>
</feature>
<reference evidence="2" key="1">
    <citation type="submission" date="2021-05" db="EMBL/GenBank/DDBJ databases">
        <authorList>
            <person name="Pietrasiak N."/>
            <person name="Ward R."/>
            <person name="Stajich J.E."/>
            <person name="Kurbessoian T."/>
        </authorList>
    </citation>
    <scope>NUCLEOTIDE SEQUENCE</scope>
    <source>
        <strain evidence="2">GSE-NOS-MK-12-04C</strain>
    </source>
</reference>
<dbReference type="Proteomes" id="UP000729701">
    <property type="component" value="Unassembled WGS sequence"/>
</dbReference>
<gene>
    <name evidence="2" type="ORF">KME60_28910</name>
</gene>
<evidence type="ECO:0000313" key="2">
    <source>
        <dbReference type="EMBL" id="MBW4671334.1"/>
    </source>
</evidence>